<feature type="compositionally biased region" description="Basic and acidic residues" evidence="1">
    <location>
        <begin position="119"/>
        <end position="135"/>
    </location>
</feature>
<sequence length="555" mass="62180">MLDITSNGHVLKILKLSGYSPPTYANRVRFPVGSLPDFSTWKSCRTILLVWFYRGFSRFPRLCILALLHTHPTLMSSQDIDVKSYLNLFTSFSIFKVQIRVRERVKIFGRPVKVIQERMEQRRNERAGETGDPRENPPTSGIERHDSHMGRYPRVTPPGIELCAPWWEANILMLSHRDSYVNKERYPDRTNAFYSLSRGLGRNFALDRKKRPLEWEEEEGVSEDGPFSPRPSSCAGIVVRADEGEVRGVRHDSHLRKSGVTRSGIEPETPWWEASRLTARPPWLLKLFENHLPANYPSPTKANRARFRAGSLPIFSHVGIVPDDNAVQRVPSGISRFPRPCMPSLFHPHLASPFSALKTSMLRSDKGDSGRRFTCRIASMLLQLQTSHVVRSGERRSEVVYSGTGSGGLGIRTRKGGLPGASTTRGGCKKTREHRAPAVQGVLPDCSIAAEERWANASDPSAGHLRNERRPWTAVNAVGVHARYFWNSSRISRQLRGRTVEISTPSGAQTTFLYPAGDAADKKCYLSRELKGTAHLEVSSAFEPGQCGVDKGESD</sequence>
<gene>
    <name evidence="2" type="ORF">PR048_027839</name>
</gene>
<reference evidence="2 3" key="1">
    <citation type="submission" date="2023-02" db="EMBL/GenBank/DDBJ databases">
        <title>LHISI_Scaffold_Assembly.</title>
        <authorList>
            <person name="Stuart O.P."/>
            <person name="Cleave R."/>
            <person name="Magrath M.J.L."/>
            <person name="Mikheyev A.S."/>
        </authorList>
    </citation>
    <scope>NUCLEOTIDE SEQUENCE [LARGE SCALE GENOMIC DNA]</scope>
    <source>
        <strain evidence="2">Daus_M_001</strain>
        <tissue evidence="2">Leg muscle</tissue>
    </source>
</reference>
<evidence type="ECO:0000313" key="3">
    <source>
        <dbReference type="Proteomes" id="UP001159363"/>
    </source>
</evidence>
<dbReference type="Proteomes" id="UP001159363">
    <property type="component" value="Chromosome 11"/>
</dbReference>
<accession>A0ABQ9GHL2</accession>
<evidence type="ECO:0000256" key="1">
    <source>
        <dbReference type="SAM" id="MobiDB-lite"/>
    </source>
</evidence>
<organism evidence="2 3">
    <name type="scientific">Dryococelus australis</name>
    <dbReference type="NCBI Taxonomy" id="614101"/>
    <lineage>
        <taxon>Eukaryota</taxon>
        <taxon>Metazoa</taxon>
        <taxon>Ecdysozoa</taxon>
        <taxon>Arthropoda</taxon>
        <taxon>Hexapoda</taxon>
        <taxon>Insecta</taxon>
        <taxon>Pterygota</taxon>
        <taxon>Neoptera</taxon>
        <taxon>Polyneoptera</taxon>
        <taxon>Phasmatodea</taxon>
        <taxon>Verophasmatodea</taxon>
        <taxon>Anareolatae</taxon>
        <taxon>Phasmatidae</taxon>
        <taxon>Eurycanthinae</taxon>
        <taxon>Dryococelus</taxon>
    </lineage>
</organism>
<protein>
    <submittedName>
        <fullName evidence="2">Uncharacterized protein</fullName>
    </submittedName>
</protein>
<evidence type="ECO:0000313" key="2">
    <source>
        <dbReference type="EMBL" id="KAJ8871517.1"/>
    </source>
</evidence>
<feature type="region of interest" description="Disordered" evidence="1">
    <location>
        <begin position="410"/>
        <end position="436"/>
    </location>
</feature>
<proteinExistence type="predicted"/>
<dbReference type="EMBL" id="JARBHB010000012">
    <property type="protein sequence ID" value="KAJ8871517.1"/>
    <property type="molecule type" value="Genomic_DNA"/>
</dbReference>
<comment type="caution">
    <text evidence="2">The sequence shown here is derived from an EMBL/GenBank/DDBJ whole genome shotgun (WGS) entry which is preliminary data.</text>
</comment>
<keyword evidence="3" id="KW-1185">Reference proteome</keyword>
<name>A0ABQ9GHL2_9NEOP</name>
<feature type="region of interest" description="Disordered" evidence="1">
    <location>
        <begin position="119"/>
        <end position="151"/>
    </location>
</feature>